<dbReference type="AlphaFoldDB" id="A0A1B7LDF8"/>
<evidence type="ECO:0000313" key="1">
    <source>
        <dbReference type="EMBL" id="OAT81130.1"/>
    </source>
</evidence>
<organism evidence="1 2">
    <name type="scientific">Desulfotomaculum copahuensis</name>
    <dbReference type="NCBI Taxonomy" id="1838280"/>
    <lineage>
        <taxon>Bacteria</taxon>
        <taxon>Bacillati</taxon>
        <taxon>Bacillota</taxon>
        <taxon>Clostridia</taxon>
        <taxon>Eubacteriales</taxon>
        <taxon>Desulfotomaculaceae</taxon>
        <taxon>Desulfotomaculum</taxon>
    </lineage>
</organism>
<reference evidence="1 2" key="1">
    <citation type="submission" date="2016-04" db="EMBL/GenBank/DDBJ databases">
        <authorList>
            <person name="Evans L.H."/>
            <person name="Alamgir A."/>
            <person name="Owens N."/>
            <person name="Weber N.D."/>
            <person name="Virtaneva K."/>
            <person name="Barbian K."/>
            <person name="Babar A."/>
            <person name="Rosenke K."/>
        </authorList>
    </citation>
    <scope>NUCLEOTIDE SEQUENCE [LARGE SCALE GENOMIC DNA]</scope>
    <source>
        <strain evidence="1 2">LMa1</strain>
    </source>
</reference>
<comment type="caution">
    <text evidence="1">The sequence shown here is derived from an EMBL/GenBank/DDBJ whole genome shotgun (WGS) entry which is preliminary data.</text>
</comment>
<keyword evidence="2" id="KW-1185">Reference proteome</keyword>
<gene>
    <name evidence="1" type="ORF">A6M21_12040</name>
</gene>
<name>A0A1B7LDF8_9FIRM</name>
<dbReference type="EMBL" id="LYVF01000168">
    <property type="protein sequence ID" value="OAT81130.1"/>
    <property type="molecule type" value="Genomic_DNA"/>
</dbReference>
<dbReference type="OrthoDB" id="1809079at2"/>
<protein>
    <submittedName>
        <fullName evidence="1">Uncharacterized protein</fullName>
    </submittedName>
</protein>
<sequence>MQTQVTVIQYCPLAERDVCLDEIYLVEATGACQVHAQLIHRECLEKTDCPDGADCPLQQEYSDNRGV</sequence>
<dbReference type="Proteomes" id="UP000078532">
    <property type="component" value="Unassembled WGS sequence"/>
</dbReference>
<evidence type="ECO:0000313" key="2">
    <source>
        <dbReference type="Proteomes" id="UP000078532"/>
    </source>
</evidence>
<proteinExistence type="predicted"/>
<accession>A0A1B7LDF8</accession>
<dbReference type="STRING" id="1838280.A6M21_12040"/>
<dbReference type="RefSeq" id="WP_066669172.1">
    <property type="nucleotide sequence ID" value="NZ_LYVF01000168.1"/>
</dbReference>